<dbReference type="InterPro" id="IPR046723">
    <property type="entry name" value="DUF6615"/>
</dbReference>
<keyword evidence="2" id="KW-1185">Reference proteome</keyword>
<comment type="caution">
    <text evidence="1">The sequence shown here is derived from an EMBL/GenBank/DDBJ whole genome shotgun (WGS) entry which is preliminary data.</text>
</comment>
<evidence type="ECO:0000313" key="2">
    <source>
        <dbReference type="Proteomes" id="UP000282837"/>
    </source>
</evidence>
<name>A0A3S2X1G3_9SPHN</name>
<organism evidence="1 2">
    <name type="scientific">Novosphingobium umbonatum</name>
    <dbReference type="NCBI Taxonomy" id="1908524"/>
    <lineage>
        <taxon>Bacteria</taxon>
        <taxon>Pseudomonadati</taxon>
        <taxon>Pseudomonadota</taxon>
        <taxon>Alphaproteobacteria</taxon>
        <taxon>Sphingomonadales</taxon>
        <taxon>Sphingomonadaceae</taxon>
        <taxon>Novosphingobium</taxon>
    </lineage>
</organism>
<dbReference type="AlphaFoldDB" id="A0A3S2X1G3"/>
<dbReference type="EMBL" id="SACO01000018">
    <property type="protein sequence ID" value="RVU03246.1"/>
    <property type="molecule type" value="Genomic_DNA"/>
</dbReference>
<accession>A0A3S2X1G3</accession>
<dbReference type="Pfam" id="PF20320">
    <property type="entry name" value="DUF6615"/>
    <property type="match status" value="1"/>
</dbReference>
<reference evidence="1 2" key="1">
    <citation type="submission" date="2019-01" db="EMBL/GenBank/DDBJ databases">
        <authorList>
            <person name="Chen W.-M."/>
        </authorList>
    </citation>
    <scope>NUCLEOTIDE SEQUENCE [LARGE SCALE GENOMIC DNA]</scope>
    <source>
        <strain evidence="1 2">FSY-9</strain>
    </source>
</reference>
<gene>
    <name evidence="1" type="ORF">EOE18_16660</name>
</gene>
<sequence length="258" mass="29971">MAALIGLEPYGVKVDFPINEALTGDDMDWEFVDLNPNSKGRYFRLHIQAKRAKEIKLKKSSYWVYNEIDHGLTFGNSPPANVKPNVKYYGAQHYKLVNEAKKINNCAALYMFYNPKSSLTSNNCTVPSVDGINWMFADLIKENLNVTRWPVNDRKVETLRPHFQPLHKLLCFNNNGGKNFPRRPPPWLPRPDDITKLLNSQREDSDDRIYSSEENIPHELMESIKNPNEYTRELGRKTVTFITDYRKWTKEPSFSTTP</sequence>
<protein>
    <submittedName>
        <fullName evidence="1">Uncharacterized protein</fullName>
    </submittedName>
</protein>
<evidence type="ECO:0000313" key="1">
    <source>
        <dbReference type="EMBL" id="RVU03246.1"/>
    </source>
</evidence>
<proteinExistence type="predicted"/>
<dbReference type="Proteomes" id="UP000282837">
    <property type="component" value="Unassembled WGS sequence"/>
</dbReference>